<feature type="compositionally biased region" description="Low complexity" evidence="5">
    <location>
        <begin position="179"/>
        <end position="213"/>
    </location>
</feature>
<keyword evidence="2 6" id="KW-0812">Transmembrane</keyword>
<organism evidence="7 8">
    <name type="scientific">Gibberella nygamai</name>
    <name type="common">Bean root rot disease fungus</name>
    <name type="synonym">Fusarium nygamai</name>
    <dbReference type="NCBI Taxonomy" id="42673"/>
    <lineage>
        <taxon>Eukaryota</taxon>
        <taxon>Fungi</taxon>
        <taxon>Dikarya</taxon>
        <taxon>Ascomycota</taxon>
        <taxon>Pezizomycotina</taxon>
        <taxon>Sordariomycetes</taxon>
        <taxon>Hypocreomycetidae</taxon>
        <taxon>Hypocreales</taxon>
        <taxon>Nectriaceae</taxon>
        <taxon>Fusarium</taxon>
        <taxon>Fusarium fujikuroi species complex</taxon>
    </lineage>
</organism>
<evidence type="ECO:0000313" key="7">
    <source>
        <dbReference type="EMBL" id="PNP83836.1"/>
    </source>
</evidence>
<dbReference type="STRING" id="42673.A0A2K0WNI0"/>
<proteinExistence type="predicted"/>
<protein>
    <recommendedName>
        <fullName evidence="9">Mid2 domain-containing protein</fullName>
    </recommendedName>
</protein>
<accession>A0A2K0WNI0</accession>
<keyword evidence="3 6" id="KW-1133">Transmembrane helix</keyword>
<feature type="region of interest" description="Disordered" evidence="5">
    <location>
        <begin position="179"/>
        <end position="216"/>
    </location>
</feature>
<comment type="subcellular location">
    <subcellularLocation>
        <location evidence="1">Membrane</location>
        <topology evidence="1">Single-pass membrane protein</topology>
    </subcellularLocation>
</comment>
<dbReference type="GO" id="GO:0016020">
    <property type="term" value="C:membrane"/>
    <property type="evidence" value="ECO:0007669"/>
    <property type="project" value="UniProtKB-SubCell"/>
</dbReference>
<dbReference type="AlphaFoldDB" id="A0A2K0WNI0"/>
<evidence type="ECO:0000256" key="3">
    <source>
        <dbReference type="ARBA" id="ARBA00022989"/>
    </source>
</evidence>
<feature type="compositionally biased region" description="Polar residues" evidence="5">
    <location>
        <begin position="297"/>
        <end position="307"/>
    </location>
</feature>
<sequence>MSQEMQPSEQGVENWRLQKLPATGFDTVYMHFLLVLSVSYALLRPAMAQEGVCWGVDGKQWTNNKQCPGSSACCGEGATCMPNRLCKNKGQGENEFVRGPCAVAPYDKKKCAAICLYEERNNRFPRVKRCEDGSYCCSEDDPGCCAGKRGVFLDSKGNIEDDVTSSTVSLVEITSSAETASSTITAASTTTSSDPSPTSDDTEETNTGTTDNSQGMKIGLGVGVPAAAIIAGLSVWLFLRKKTAKAQDQSTTAASHPPMYHYPQPGGPPDVSQAHLYQQQYHQAYGHYPGVGDQRTKSPPTVQELQG</sequence>
<evidence type="ECO:0000256" key="4">
    <source>
        <dbReference type="ARBA" id="ARBA00023136"/>
    </source>
</evidence>
<feature type="region of interest" description="Disordered" evidence="5">
    <location>
        <begin position="248"/>
        <end position="307"/>
    </location>
</feature>
<feature type="transmembrane region" description="Helical" evidence="6">
    <location>
        <begin position="218"/>
        <end position="239"/>
    </location>
</feature>
<evidence type="ECO:0008006" key="9">
    <source>
        <dbReference type="Google" id="ProtNLM"/>
    </source>
</evidence>
<feature type="compositionally biased region" description="Low complexity" evidence="5">
    <location>
        <begin position="273"/>
        <end position="288"/>
    </location>
</feature>
<name>A0A2K0WNI0_GIBNY</name>
<evidence type="ECO:0000256" key="5">
    <source>
        <dbReference type="SAM" id="MobiDB-lite"/>
    </source>
</evidence>
<keyword evidence="8" id="KW-1185">Reference proteome</keyword>
<evidence type="ECO:0000256" key="6">
    <source>
        <dbReference type="SAM" id="Phobius"/>
    </source>
</evidence>
<evidence type="ECO:0000256" key="1">
    <source>
        <dbReference type="ARBA" id="ARBA00004167"/>
    </source>
</evidence>
<dbReference type="OrthoDB" id="5215637at2759"/>
<gene>
    <name evidence="7" type="ORF">FNYG_02524</name>
</gene>
<keyword evidence="4 6" id="KW-0472">Membrane</keyword>
<reference evidence="7 8" key="1">
    <citation type="submission" date="2017-06" db="EMBL/GenBank/DDBJ databases">
        <title>Genome of Fusarium nygamai isolate CS10214.</title>
        <authorList>
            <person name="Gardiner D.M."/>
            <person name="Obanor F."/>
            <person name="Kazan K."/>
        </authorList>
    </citation>
    <scope>NUCLEOTIDE SEQUENCE [LARGE SCALE GENOMIC DNA]</scope>
    <source>
        <strain evidence="7 8">CS10214</strain>
    </source>
</reference>
<evidence type="ECO:0000256" key="2">
    <source>
        <dbReference type="ARBA" id="ARBA00022692"/>
    </source>
</evidence>
<dbReference type="GO" id="GO:0071944">
    <property type="term" value="C:cell periphery"/>
    <property type="evidence" value="ECO:0007669"/>
    <property type="project" value="UniProtKB-ARBA"/>
</dbReference>
<evidence type="ECO:0000313" key="8">
    <source>
        <dbReference type="Proteomes" id="UP000236664"/>
    </source>
</evidence>
<comment type="caution">
    <text evidence="7">The sequence shown here is derived from an EMBL/GenBank/DDBJ whole genome shotgun (WGS) entry which is preliminary data.</text>
</comment>
<dbReference type="PANTHER" id="PTHR15549">
    <property type="entry name" value="PAIRED IMMUNOGLOBULIN-LIKE TYPE 2 RECEPTOR"/>
    <property type="match status" value="1"/>
</dbReference>
<dbReference type="EMBL" id="MTQA01000047">
    <property type="protein sequence ID" value="PNP83836.1"/>
    <property type="molecule type" value="Genomic_DNA"/>
</dbReference>
<dbReference type="Proteomes" id="UP000236664">
    <property type="component" value="Unassembled WGS sequence"/>
</dbReference>
<dbReference type="InterPro" id="IPR051694">
    <property type="entry name" value="Immunoregulatory_rcpt-like"/>
</dbReference>